<comment type="caution">
    <text evidence="1">The sequence shown here is derived from an EMBL/GenBank/DDBJ whole genome shotgun (WGS) entry which is preliminary data.</text>
</comment>
<dbReference type="RefSeq" id="WP_379319070.1">
    <property type="nucleotide sequence ID" value="NZ_JBHTLM010000006.1"/>
</dbReference>
<name>A0ABW3RVT5_9BACL</name>
<accession>A0ABW3RVT5</accession>
<sequence length="97" mass="11106">MDELEITLQGLMKSEDLNEHIMHSFNAWTGDYDFGQRFWIGSIYTNIGDILVLFNNQTGGMEWIDPEYGYFGNLEEDPNGKLADSLVGLIEIMKIEP</sequence>
<evidence type="ECO:0000313" key="1">
    <source>
        <dbReference type="EMBL" id="MFD1176614.1"/>
    </source>
</evidence>
<gene>
    <name evidence="1" type="ORF">ACFQ3W_09920</name>
</gene>
<organism evidence="1 2">
    <name type="scientific">Paenibacillus puldeungensis</name>
    <dbReference type="NCBI Taxonomy" id="696536"/>
    <lineage>
        <taxon>Bacteria</taxon>
        <taxon>Bacillati</taxon>
        <taxon>Bacillota</taxon>
        <taxon>Bacilli</taxon>
        <taxon>Bacillales</taxon>
        <taxon>Paenibacillaceae</taxon>
        <taxon>Paenibacillus</taxon>
    </lineage>
</organism>
<keyword evidence="2" id="KW-1185">Reference proteome</keyword>
<reference evidence="2" key="1">
    <citation type="journal article" date="2019" name="Int. J. Syst. Evol. Microbiol.">
        <title>The Global Catalogue of Microorganisms (GCM) 10K type strain sequencing project: providing services to taxonomists for standard genome sequencing and annotation.</title>
        <authorList>
            <consortium name="The Broad Institute Genomics Platform"/>
            <consortium name="The Broad Institute Genome Sequencing Center for Infectious Disease"/>
            <person name="Wu L."/>
            <person name="Ma J."/>
        </authorList>
    </citation>
    <scope>NUCLEOTIDE SEQUENCE [LARGE SCALE GENOMIC DNA]</scope>
    <source>
        <strain evidence="2">CCUG 59189</strain>
    </source>
</reference>
<proteinExistence type="predicted"/>
<evidence type="ECO:0000313" key="2">
    <source>
        <dbReference type="Proteomes" id="UP001597262"/>
    </source>
</evidence>
<dbReference type="Proteomes" id="UP001597262">
    <property type="component" value="Unassembled WGS sequence"/>
</dbReference>
<protein>
    <submittedName>
        <fullName evidence="1">Uncharacterized protein</fullName>
    </submittedName>
</protein>
<dbReference type="EMBL" id="JBHTLM010000006">
    <property type="protein sequence ID" value="MFD1176614.1"/>
    <property type="molecule type" value="Genomic_DNA"/>
</dbReference>